<protein>
    <submittedName>
        <fullName evidence="13">Pectin lyase fold/virulence factor</fullName>
    </submittedName>
</protein>
<dbReference type="PANTHER" id="PTHR11319">
    <property type="entry name" value="G PROTEIN-COUPLED RECEPTOR-RELATED"/>
    <property type="match status" value="1"/>
</dbReference>
<dbReference type="NCBIfam" id="TIGR01376">
    <property type="entry name" value="POMP_repeat"/>
    <property type="match status" value="1"/>
</dbReference>
<feature type="transmembrane region" description="Helical" evidence="10">
    <location>
        <begin position="1432"/>
        <end position="1450"/>
    </location>
</feature>
<feature type="coiled-coil region" evidence="8">
    <location>
        <begin position="1656"/>
        <end position="1726"/>
    </location>
</feature>
<comment type="caution">
    <text evidence="13">The sequence shown here is derived from an EMBL/GenBank/DDBJ whole genome shotgun (WGS) entry which is preliminary data.</text>
</comment>
<keyword evidence="10" id="KW-1133">Transmembrane helix</keyword>
<feature type="coiled-coil region" evidence="8">
    <location>
        <begin position="1124"/>
        <end position="1158"/>
    </location>
</feature>
<dbReference type="PANTHER" id="PTHR11319:SF35">
    <property type="entry name" value="OUTER MEMBRANE PROTEIN PMPC-RELATED"/>
    <property type="match status" value="1"/>
</dbReference>
<dbReference type="GO" id="GO:0016829">
    <property type="term" value="F:lyase activity"/>
    <property type="evidence" value="ECO:0007669"/>
    <property type="project" value="UniProtKB-KW"/>
</dbReference>
<evidence type="ECO:0000256" key="9">
    <source>
        <dbReference type="SAM" id="MobiDB-lite"/>
    </source>
</evidence>
<evidence type="ECO:0000256" key="7">
    <source>
        <dbReference type="ARBA" id="ARBA00023237"/>
    </source>
</evidence>
<dbReference type="Pfam" id="PF13229">
    <property type="entry name" value="Beta_helix"/>
    <property type="match status" value="3"/>
</dbReference>
<evidence type="ECO:0000256" key="8">
    <source>
        <dbReference type="SAM" id="Coils"/>
    </source>
</evidence>
<evidence type="ECO:0000256" key="10">
    <source>
        <dbReference type="SAM" id="Phobius"/>
    </source>
</evidence>
<dbReference type="Proteomes" id="UP000054937">
    <property type="component" value="Unassembled WGS sequence"/>
</dbReference>
<dbReference type="InterPro" id="IPR003368">
    <property type="entry name" value="POMP_repeat"/>
</dbReference>
<feature type="compositionally biased region" description="Basic and acidic residues" evidence="9">
    <location>
        <begin position="1820"/>
        <end position="1838"/>
    </location>
</feature>
<feature type="compositionally biased region" description="Polar residues" evidence="9">
    <location>
        <begin position="1858"/>
        <end position="1869"/>
    </location>
</feature>
<feature type="region of interest" description="Disordered" evidence="9">
    <location>
        <begin position="1764"/>
        <end position="1875"/>
    </location>
</feature>
<feature type="transmembrane region" description="Helical" evidence="10">
    <location>
        <begin position="1399"/>
        <end position="1420"/>
    </location>
</feature>
<feature type="signal peptide" evidence="11">
    <location>
        <begin position="1"/>
        <end position="22"/>
    </location>
</feature>
<dbReference type="SMART" id="SM00710">
    <property type="entry name" value="PbH1"/>
    <property type="match status" value="20"/>
</dbReference>
<keyword evidence="4" id="KW-0964">Secreted</keyword>
<feature type="domain" description="Right handed beta helix" evidence="12">
    <location>
        <begin position="300"/>
        <end position="487"/>
    </location>
</feature>
<gene>
    <name evidence="13" type="ORF">PPERSA_08666</name>
</gene>
<feature type="compositionally biased region" description="Acidic residues" evidence="9">
    <location>
        <begin position="1839"/>
        <end position="1854"/>
    </location>
</feature>
<dbReference type="OrthoDB" id="75921at2759"/>
<reference evidence="13 14" key="1">
    <citation type="journal article" date="2015" name="Sci. Rep.">
        <title>Genome of the facultative scuticociliatosis pathogen Pseudocohnilembus persalinus provides insight into its virulence through horizontal gene transfer.</title>
        <authorList>
            <person name="Xiong J."/>
            <person name="Wang G."/>
            <person name="Cheng J."/>
            <person name="Tian M."/>
            <person name="Pan X."/>
            <person name="Warren A."/>
            <person name="Jiang C."/>
            <person name="Yuan D."/>
            <person name="Miao W."/>
        </authorList>
    </citation>
    <scope>NUCLEOTIDE SEQUENCE [LARGE SCALE GENOMIC DNA]</scope>
    <source>
        <strain evidence="13">36N120E</strain>
    </source>
</reference>
<dbReference type="OMA" id="CENAHIN"/>
<evidence type="ECO:0000256" key="4">
    <source>
        <dbReference type="ARBA" id="ARBA00022525"/>
    </source>
</evidence>
<proteinExistence type="predicted"/>
<feature type="transmembrane region" description="Helical" evidence="10">
    <location>
        <begin position="1483"/>
        <end position="1510"/>
    </location>
</feature>
<feature type="compositionally biased region" description="Low complexity" evidence="9">
    <location>
        <begin position="1767"/>
        <end position="1780"/>
    </location>
</feature>
<keyword evidence="8" id="KW-0175">Coiled coil</keyword>
<dbReference type="InterPro" id="IPR012334">
    <property type="entry name" value="Pectin_lyas_fold"/>
</dbReference>
<evidence type="ECO:0000256" key="3">
    <source>
        <dbReference type="ARBA" id="ARBA00004613"/>
    </source>
</evidence>
<name>A0A0V0R856_PSEPJ</name>
<dbReference type="GO" id="GO:0005576">
    <property type="term" value="C:extracellular region"/>
    <property type="evidence" value="ECO:0007669"/>
    <property type="project" value="UniProtKB-SubCell"/>
</dbReference>
<feature type="chain" id="PRO_5006867767" evidence="11">
    <location>
        <begin position="23"/>
        <end position="1875"/>
    </location>
</feature>
<dbReference type="InParanoid" id="A0A0V0R856"/>
<feature type="domain" description="Right handed beta helix" evidence="12">
    <location>
        <begin position="874"/>
        <end position="1041"/>
    </location>
</feature>
<evidence type="ECO:0000256" key="2">
    <source>
        <dbReference type="ARBA" id="ARBA00004442"/>
    </source>
</evidence>
<feature type="domain" description="Right handed beta helix" evidence="12">
    <location>
        <begin position="554"/>
        <end position="724"/>
    </location>
</feature>
<dbReference type="InterPro" id="IPR039448">
    <property type="entry name" value="Beta_helix"/>
</dbReference>
<dbReference type="Gene3D" id="2.160.20.10">
    <property type="entry name" value="Single-stranded right-handed beta-helix, Pectin lyase-like"/>
    <property type="match status" value="2"/>
</dbReference>
<keyword evidence="10" id="KW-0812">Transmembrane</keyword>
<evidence type="ECO:0000256" key="5">
    <source>
        <dbReference type="ARBA" id="ARBA00022729"/>
    </source>
</evidence>
<dbReference type="SUPFAM" id="SSF51126">
    <property type="entry name" value="Pectin lyase-like"/>
    <property type="match status" value="4"/>
</dbReference>
<dbReference type="InterPro" id="IPR006626">
    <property type="entry name" value="PbH1"/>
</dbReference>
<evidence type="ECO:0000313" key="13">
    <source>
        <dbReference type="EMBL" id="KRX10671.1"/>
    </source>
</evidence>
<evidence type="ECO:0000259" key="12">
    <source>
        <dbReference type="Pfam" id="PF13229"/>
    </source>
</evidence>
<accession>A0A0V0R856</accession>
<keyword evidence="14" id="KW-1185">Reference proteome</keyword>
<keyword evidence="13" id="KW-0456">Lyase</keyword>
<keyword evidence="7" id="KW-0998">Cell outer membrane</keyword>
<evidence type="ECO:0000256" key="11">
    <source>
        <dbReference type="SAM" id="SignalP"/>
    </source>
</evidence>
<dbReference type="InterPro" id="IPR011050">
    <property type="entry name" value="Pectin_lyase_fold/virulence"/>
</dbReference>
<comment type="subcellular location">
    <subcellularLocation>
        <location evidence="1">Cell envelope</location>
    </subcellularLocation>
    <subcellularLocation>
        <location evidence="2">Cell outer membrane</location>
    </subcellularLocation>
    <subcellularLocation>
        <location evidence="3">Secreted</location>
    </subcellularLocation>
</comment>
<feature type="compositionally biased region" description="Low complexity" evidence="9">
    <location>
        <begin position="1799"/>
        <end position="1816"/>
    </location>
</feature>
<evidence type="ECO:0000313" key="14">
    <source>
        <dbReference type="Proteomes" id="UP000054937"/>
    </source>
</evidence>
<feature type="transmembrane region" description="Helical" evidence="10">
    <location>
        <begin position="1284"/>
        <end position="1306"/>
    </location>
</feature>
<evidence type="ECO:0000256" key="1">
    <source>
        <dbReference type="ARBA" id="ARBA00004196"/>
    </source>
</evidence>
<sequence length="1875" mass="212505">MLIKRLNLLSIFLIFLSHLISSFQFLNLQTQENVYFYIACNPDVSSAYSGQVNFESSTSKFELDSSYCQNLEQNSRLNVKVGIFLVQQDGELNETEDICDLSEFVIDFTGCTLGQYFVAFEGIQMDSNNNTISNQKISVQSYDKFLVSGFAGLEVKNLLIIEQLVQMNYLKVGELSFVDCKMMKSSISEDPTQYVRGSDFFWLQNYIGIDSTNLGLFIVEKSTNVLIENGYFEGNQHKLYGGTFNFIDVANVTIFNCYFKDGWAGNYGGSIFLERVEHFQIQLSNFTKGVANQYGSDIVAFNSGEMYIQNCQFIDGYTIDRGGSIFLQYIDYVYFENTLFQKNLAYSSGGALDIYAIKKVELNGVNFYYNYAVFMGGAMLIQTCNEVLIYGCTFFQNMAPNGQGAGLYYKNYDTDTITNTFIIKNNTFSSNQAGNGGGLIIKQVSSLDGESVIEGNIFSENQALVGNGGAVYLESILNQLNIINNQFLQNESEESGGALSGNQASLLIENCNFIENFSNMGDGAGINLENECFDVVFQDLIFNQGQAKNGGAFYVTSTTGLSIHNVQISQNIVEKFGGGAFLYNIQDGEIFDLDIYLNEAFSGGGIYCEQLKNVKIYENQIYNNTVLNQGAGMYFQDVQQVFMNQNQIVNNSANIQYGGIYISNIYDSLIQECNIEDNKGALYLGGIYMEHAVNLTLNFCQIVNNFGGGVDITDGEQVYIIQTQIKNNEKQKNYGGGLNLQSCKKIELDQVTLSQNSAVKGGGGIYGRETVSLIIKNSSVLENNGGNQGGGIFLYEVEDFQVQNSIVKGNFASKNGGGIKILSSKNTVLENLEIQQNYVEAEQGGGMYLQENSGNFDLINVSITQNIAVLEGGGIYLNDNEQILIKSSTINENIGVEYGEAIYSVNVDLITLEKTVIQDHNSGQISQGGGLYVTQSEKIIFIESTIKNNSANQQGGGSYFQNVNSLILKQSTFSENQVINLGNFDSDTLFGGNIFFSQGDEINVENSLIQKGYAYMRGGGFYIQDVKNIIFKNNDLKKNQAYLDENQSLYEKTESHTLSQGGNLYIEAENNDFLQITFKNNILEYGKASSGGAAFINANFKEEIDLIFENNEFHDNIADIGSAIRIIGIDLEQNQQEIENLKEQLKKQNASNTELININSKSAHGGMFEYFYNEKVSNASSAQFTLCSKGSYLKKGGEDQCESCLENGVCEGGYIPVYPEDHYWRSSMNSYDFIYCNNNEEACLGNDTCRSGHSGLLCENCDRVNGFSMRTQSQKCHLCNESKGSIIVINFLFLIVIMLVISYQIYGLRQRVNKLLVQKVINTLFSYPLLIQSYISPVIKLLIFHYQVIYLIIEGKITILEVNFDLLGNQQQRFAENMECLYTVDSLDQVKSINLYQQLVSLVILLVIVLVLCGIEYILFCSKKIIKEKQILVEYIKCTFLCFGIIYQPGIYNNAINYITCRKIEGESYSQQDTNIKCWESYFWFPIFPVNLLLVLLAGVIFPLILFLILKNGIKQKRLNSLQFQRKYGILYLEYKNNYGYWEILITCIHNKTSYSITHNTINNLQDQSISEGNQNQNQRLHLNQPAINQTSGYDSKSIINRMNNSSKIDSYLFLKPQELENHEISDMKDLSQNQTIRNENERFYQDDQLQDKISIDQHQEYLDNFQNLKKEEKEKNNQNENENINKTQQGDFEEKEQNLQQQQLLKEAQDKKDIIEKEKKGKNKQIDLDLEESINHELDNNQDYIKRETMGSKISMNIQNKKNLQSEKQIQEQLQQEQQYEQDQDQDQEIVSSENSGKKQLQKQNLDLNQNQQEQQSEEQGKKDQNQDKKQQQKEQEEDKDSDDIQIIDFEDDFNFKNINKQGDQNSEVEFDHF</sequence>
<evidence type="ECO:0000256" key="6">
    <source>
        <dbReference type="ARBA" id="ARBA00023136"/>
    </source>
</evidence>
<organism evidence="13 14">
    <name type="scientific">Pseudocohnilembus persalinus</name>
    <name type="common">Ciliate</name>
    <dbReference type="NCBI Taxonomy" id="266149"/>
    <lineage>
        <taxon>Eukaryota</taxon>
        <taxon>Sar</taxon>
        <taxon>Alveolata</taxon>
        <taxon>Ciliophora</taxon>
        <taxon>Intramacronucleata</taxon>
        <taxon>Oligohymenophorea</taxon>
        <taxon>Scuticociliatia</taxon>
        <taxon>Philasterida</taxon>
        <taxon>Pseudocohnilembidae</taxon>
        <taxon>Pseudocohnilembus</taxon>
    </lineage>
</organism>
<keyword evidence="5 11" id="KW-0732">Signal</keyword>
<dbReference type="EMBL" id="LDAU01000024">
    <property type="protein sequence ID" value="KRX10671.1"/>
    <property type="molecule type" value="Genomic_DNA"/>
</dbReference>
<keyword evidence="6 10" id="KW-0472">Membrane</keyword>